<dbReference type="AlphaFoldDB" id="A0AAD6VTQ3"/>
<name>A0AAD6VTQ3_9AGAR</name>
<sequence length="251" mass="28767">MSSTETSTLLDYEADEIVDIALSRLQEIGVELIEWRELVYGRMDVPLVFQDYSYLVPDKCVAEVSAALTELGLPRTPPTKFNISVYGELETQGHFHRITRKTGPTSQHIGIYPRSFAAFADSELEEKPPMHKEFSRCSPILVPTPPAVYASILRLMLRYRKGQAEMFELRSDLSELIGYHLYRLEDGYIDAYNDEVWEGMNMDQRVSDAIQLVRSWSADGLWRTGEEWMGDALAEYVRTGDDKYLRHKPAS</sequence>
<organism evidence="1 2">
    <name type="scientific">Mycena pura</name>
    <dbReference type="NCBI Taxonomy" id="153505"/>
    <lineage>
        <taxon>Eukaryota</taxon>
        <taxon>Fungi</taxon>
        <taxon>Dikarya</taxon>
        <taxon>Basidiomycota</taxon>
        <taxon>Agaricomycotina</taxon>
        <taxon>Agaricomycetes</taxon>
        <taxon>Agaricomycetidae</taxon>
        <taxon>Agaricales</taxon>
        <taxon>Marasmiineae</taxon>
        <taxon>Mycenaceae</taxon>
        <taxon>Mycena</taxon>
    </lineage>
</organism>
<comment type="caution">
    <text evidence="1">The sequence shown here is derived from an EMBL/GenBank/DDBJ whole genome shotgun (WGS) entry which is preliminary data.</text>
</comment>
<evidence type="ECO:0000313" key="2">
    <source>
        <dbReference type="Proteomes" id="UP001219525"/>
    </source>
</evidence>
<gene>
    <name evidence="1" type="ORF">GGX14DRAFT_430698</name>
</gene>
<accession>A0AAD6VTQ3</accession>
<reference evidence="1" key="1">
    <citation type="submission" date="2023-03" db="EMBL/GenBank/DDBJ databases">
        <title>Massive genome expansion in bonnet fungi (Mycena s.s.) driven by repeated elements and novel gene families across ecological guilds.</title>
        <authorList>
            <consortium name="Lawrence Berkeley National Laboratory"/>
            <person name="Harder C.B."/>
            <person name="Miyauchi S."/>
            <person name="Viragh M."/>
            <person name="Kuo A."/>
            <person name="Thoen E."/>
            <person name="Andreopoulos B."/>
            <person name="Lu D."/>
            <person name="Skrede I."/>
            <person name="Drula E."/>
            <person name="Henrissat B."/>
            <person name="Morin E."/>
            <person name="Kohler A."/>
            <person name="Barry K."/>
            <person name="LaButti K."/>
            <person name="Morin E."/>
            <person name="Salamov A."/>
            <person name="Lipzen A."/>
            <person name="Mereny Z."/>
            <person name="Hegedus B."/>
            <person name="Baldrian P."/>
            <person name="Stursova M."/>
            <person name="Weitz H."/>
            <person name="Taylor A."/>
            <person name="Grigoriev I.V."/>
            <person name="Nagy L.G."/>
            <person name="Martin F."/>
            <person name="Kauserud H."/>
        </authorList>
    </citation>
    <scope>NUCLEOTIDE SEQUENCE</scope>
    <source>
        <strain evidence="1">9144</strain>
    </source>
</reference>
<evidence type="ECO:0000313" key="1">
    <source>
        <dbReference type="EMBL" id="KAJ7221700.1"/>
    </source>
</evidence>
<proteinExistence type="predicted"/>
<protein>
    <submittedName>
        <fullName evidence="1">Uncharacterized protein</fullName>
    </submittedName>
</protein>
<dbReference type="Proteomes" id="UP001219525">
    <property type="component" value="Unassembled WGS sequence"/>
</dbReference>
<keyword evidence="2" id="KW-1185">Reference proteome</keyword>
<dbReference type="EMBL" id="JARJCW010000008">
    <property type="protein sequence ID" value="KAJ7221700.1"/>
    <property type="molecule type" value="Genomic_DNA"/>
</dbReference>